<organism evidence="4">
    <name type="scientific">Diabrotica virgifera virgifera</name>
    <name type="common">western corn rootworm</name>
    <dbReference type="NCBI Taxonomy" id="50390"/>
    <lineage>
        <taxon>Eukaryota</taxon>
        <taxon>Metazoa</taxon>
        <taxon>Ecdysozoa</taxon>
        <taxon>Arthropoda</taxon>
        <taxon>Hexapoda</taxon>
        <taxon>Insecta</taxon>
        <taxon>Pterygota</taxon>
        <taxon>Neoptera</taxon>
        <taxon>Endopterygota</taxon>
        <taxon>Coleoptera</taxon>
        <taxon>Polyphaga</taxon>
        <taxon>Cucujiformia</taxon>
        <taxon>Chrysomeloidea</taxon>
        <taxon>Chrysomelidae</taxon>
        <taxon>Galerucinae</taxon>
        <taxon>Diabroticina</taxon>
        <taxon>Diabroticites</taxon>
        <taxon>Diabrotica</taxon>
    </lineage>
</organism>
<reference evidence="2" key="2">
    <citation type="submission" date="2025-05" db="UniProtKB">
        <authorList>
            <consortium name="EnsemblMetazoa"/>
        </authorList>
    </citation>
    <scope>IDENTIFICATION</scope>
</reference>
<accession>A0A6P7GM51</accession>
<dbReference type="AlphaFoldDB" id="A0A6P7GM51"/>
<keyword evidence="3" id="KW-1185">Reference proteome</keyword>
<dbReference type="EnsemblMetazoa" id="XM_050659474.1">
    <property type="protein sequence ID" value="XP_050515431.1"/>
    <property type="gene ID" value="LOC126890491"/>
</dbReference>
<evidence type="ECO:0000313" key="2">
    <source>
        <dbReference type="EnsemblMetazoa" id="XP_050515431.1"/>
    </source>
</evidence>
<keyword evidence="1" id="KW-0732">Signal</keyword>
<dbReference type="InParanoid" id="A0A6P7GM51"/>
<sequence length="198" mass="22613">MCSSVFILGSLFVFGSLINGSKGNVEWKNYSKIEVYGNAIQIDVLPLNESIYVGQVHVSDNISDAHLPANIIIGENYTRVTLNKKLLFVFEDIKILVSNNKDKFGWKFTNKDNLYKNFDQKEYVPLQVGWEYNSVEKFNASIYLGKALIPALGGHFIGKVYKGHPDENRNGGLWIDFPDEEYPYWLNKGNFELAVLYK</sequence>
<feature type="signal peptide" evidence="1">
    <location>
        <begin position="1"/>
        <end position="23"/>
    </location>
</feature>
<dbReference type="RefSeq" id="XP_028150729.1">
    <property type="nucleotide sequence ID" value="XM_028294928.1"/>
</dbReference>
<proteinExistence type="predicted"/>
<evidence type="ECO:0000313" key="4">
    <source>
        <dbReference type="RefSeq" id="XP_028150729.1"/>
    </source>
</evidence>
<reference evidence="4" key="1">
    <citation type="submission" date="2025-04" db="UniProtKB">
        <authorList>
            <consortium name="RefSeq"/>
        </authorList>
    </citation>
    <scope>IDENTIFICATION</scope>
    <source>
        <tissue evidence="4">Whole insect</tissue>
    </source>
</reference>
<protein>
    <submittedName>
        <fullName evidence="4">Uncharacterized protein LOC114344073</fullName>
    </submittedName>
</protein>
<feature type="chain" id="PRO_5027639870" evidence="1">
    <location>
        <begin position="24"/>
        <end position="198"/>
    </location>
</feature>
<name>A0A6P7GM51_DIAVI</name>
<gene>
    <name evidence="4" type="primary">LOC114344073</name>
</gene>
<evidence type="ECO:0000313" key="3">
    <source>
        <dbReference type="Proteomes" id="UP001652700"/>
    </source>
</evidence>
<dbReference type="Proteomes" id="UP001652700">
    <property type="component" value="Unplaced"/>
</dbReference>
<evidence type="ECO:0000256" key="1">
    <source>
        <dbReference type="SAM" id="SignalP"/>
    </source>
</evidence>